<protein>
    <submittedName>
        <fullName evidence="1">Uncharacterized protein</fullName>
    </submittedName>
</protein>
<dbReference type="AlphaFoldDB" id="A0A4Y4BC45"/>
<evidence type="ECO:0000313" key="1">
    <source>
        <dbReference type="EMBL" id="GEC77092.1"/>
    </source>
</evidence>
<organism evidence="1 2">
    <name type="scientific">Microbacterium maritypicum</name>
    <name type="common">Microbacterium liquefaciens</name>
    <dbReference type="NCBI Taxonomy" id="33918"/>
    <lineage>
        <taxon>Bacteria</taxon>
        <taxon>Bacillati</taxon>
        <taxon>Actinomycetota</taxon>
        <taxon>Actinomycetes</taxon>
        <taxon>Micrococcales</taxon>
        <taxon>Microbacteriaceae</taxon>
        <taxon>Microbacterium</taxon>
    </lineage>
</organism>
<sequence>MTSGPGARSALLTLDVDGTISRVYREDEYSRHQDDPGWRSWMAVDDDLVNALDDLAQRPGVQVAWLTTWSRDQVSWLIRGPLRGKLVGPYVPWQNWPKPGWRTTSLISHIRQTNPDAVVWADDRAPGDAERRLTAMTEVASLVVRPDKFVGITLAHVVRVGQFLDEHLAP</sequence>
<name>A0A4Y4BC45_MICMQ</name>
<dbReference type="Proteomes" id="UP000317410">
    <property type="component" value="Unassembled WGS sequence"/>
</dbReference>
<dbReference type="Pfam" id="PF18143">
    <property type="entry name" value="HAD_SAK_2"/>
    <property type="match status" value="1"/>
</dbReference>
<gene>
    <name evidence="1" type="ORF">MLI01_32370</name>
</gene>
<proteinExistence type="predicted"/>
<evidence type="ECO:0000313" key="2">
    <source>
        <dbReference type="Proteomes" id="UP000317410"/>
    </source>
</evidence>
<comment type="caution">
    <text evidence="1">The sequence shown here is derived from an EMBL/GenBank/DDBJ whole genome shotgun (WGS) entry which is preliminary data.</text>
</comment>
<reference evidence="1 2" key="1">
    <citation type="submission" date="2019-06" db="EMBL/GenBank/DDBJ databases">
        <title>Whole genome shotgun sequence of Microbacterium liquefaciens NBRC 15037.</title>
        <authorList>
            <person name="Hosoyama A."/>
            <person name="Uohara A."/>
            <person name="Ohji S."/>
            <person name="Ichikawa N."/>
        </authorList>
    </citation>
    <scope>NUCLEOTIDE SEQUENCE [LARGE SCALE GENOMIC DNA]</scope>
    <source>
        <strain evidence="1 2">NBRC 15037</strain>
    </source>
</reference>
<accession>A0A4Y4BC45</accession>
<dbReference type="EMBL" id="BJNQ01000042">
    <property type="protein sequence ID" value="GEC77092.1"/>
    <property type="molecule type" value="Genomic_DNA"/>
</dbReference>